<gene>
    <name evidence="13" type="ORF">LY89DRAFT_374777</name>
</gene>
<evidence type="ECO:0000313" key="13">
    <source>
        <dbReference type="EMBL" id="KUJ06988.1"/>
    </source>
</evidence>
<keyword evidence="14" id="KW-1185">Reference proteome</keyword>
<dbReference type="GO" id="GO:0008270">
    <property type="term" value="F:zinc ion binding"/>
    <property type="evidence" value="ECO:0007669"/>
    <property type="project" value="UniProtKB-KW"/>
</dbReference>
<keyword evidence="5 9" id="KW-0862">Zinc</keyword>
<evidence type="ECO:0000256" key="9">
    <source>
        <dbReference type="PIRSR" id="PIRSR005586-1"/>
    </source>
</evidence>
<feature type="domain" description="TFIIS-type" evidence="12">
    <location>
        <begin position="79"/>
        <end position="118"/>
    </location>
</feature>
<dbReference type="PANTHER" id="PTHR11239:SF14">
    <property type="entry name" value="DNA-DIRECTED RNA POLYMERASE I SUBUNIT RPA12"/>
    <property type="match status" value="1"/>
</dbReference>
<evidence type="ECO:0000256" key="1">
    <source>
        <dbReference type="ARBA" id="ARBA00004604"/>
    </source>
</evidence>
<feature type="binding site" evidence="9">
    <location>
        <position position="30"/>
    </location>
    <ligand>
        <name>Zn(2+)</name>
        <dbReference type="ChEBI" id="CHEBI:29105"/>
        <label>1</label>
    </ligand>
</feature>
<feature type="binding site" evidence="9">
    <location>
        <position position="83"/>
    </location>
    <ligand>
        <name>Zn(2+)</name>
        <dbReference type="ChEBI" id="CHEBI:29105"/>
        <label>2</label>
    </ligand>
</feature>
<dbReference type="Pfam" id="PF01096">
    <property type="entry name" value="Zn_ribbon_TFIIS"/>
    <property type="match status" value="1"/>
</dbReference>
<dbReference type="GO" id="GO:0055029">
    <property type="term" value="C:nuclear DNA-directed RNA polymerase complex"/>
    <property type="evidence" value="ECO:0007669"/>
    <property type="project" value="UniProtKB-ARBA"/>
</dbReference>
<evidence type="ECO:0000256" key="5">
    <source>
        <dbReference type="ARBA" id="ARBA00022833"/>
    </source>
</evidence>
<dbReference type="Pfam" id="PF02150">
    <property type="entry name" value="Zn_ribbon_RPB9"/>
    <property type="match status" value="1"/>
</dbReference>
<dbReference type="InterPro" id="IPR034004">
    <property type="entry name" value="Zn_ribbon_RPA12_C"/>
</dbReference>
<dbReference type="InterPro" id="IPR001222">
    <property type="entry name" value="Znf_TFIIS"/>
</dbReference>
<dbReference type="GeneID" id="28816806"/>
<dbReference type="InterPro" id="IPR012164">
    <property type="entry name" value="Rpa12/Rpb9/Rpc10/TFS"/>
</dbReference>
<comment type="similarity">
    <text evidence="8 11">Belongs to the archaeal rpoM/eukaryotic RPA12/RPB9/RPC11 RNA polymerase family.</text>
</comment>
<proteinExistence type="inferred from homology"/>
<dbReference type="SMART" id="SM00440">
    <property type="entry name" value="ZnF_C2C2"/>
    <property type="match status" value="1"/>
</dbReference>
<dbReference type="OrthoDB" id="10056816at2759"/>
<feature type="binding site" evidence="9">
    <location>
        <position position="33"/>
    </location>
    <ligand>
        <name>Zn(2+)</name>
        <dbReference type="ChEBI" id="CHEBI:29105"/>
        <label>1</label>
    </ligand>
</feature>
<organism evidence="13 14">
    <name type="scientific">Mollisia scopiformis</name>
    <name type="common">Conifer needle endophyte fungus</name>
    <name type="synonym">Phialocephala scopiformis</name>
    <dbReference type="NCBI Taxonomy" id="149040"/>
    <lineage>
        <taxon>Eukaryota</taxon>
        <taxon>Fungi</taxon>
        <taxon>Dikarya</taxon>
        <taxon>Ascomycota</taxon>
        <taxon>Pezizomycotina</taxon>
        <taxon>Leotiomycetes</taxon>
        <taxon>Helotiales</taxon>
        <taxon>Mollisiaceae</taxon>
        <taxon>Mollisia</taxon>
    </lineage>
</organism>
<feature type="binding site" evidence="9">
    <location>
        <position position="13"/>
    </location>
    <ligand>
        <name>Zn(2+)</name>
        <dbReference type="ChEBI" id="CHEBI:29105"/>
        <label>1</label>
    </ligand>
</feature>
<feature type="binding site" evidence="9">
    <location>
        <position position="113"/>
    </location>
    <ligand>
        <name>Zn(2+)</name>
        <dbReference type="ChEBI" id="CHEBI:29105"/>
        <label>2</label>
    </ligand>
</feature>
<dbReference type="CDD" id="cd10507">
    <property type="entry name" value="Zn-ribbon_RPA12"/>
    <property type="match status" value="1"/>
</dbReference>
<dbReference type="GO" id="GO:0003899">
    <property type="term" value="F:DNA-directed RNA polymerase activity"/>
    <property type="evidence" value="ECO:0007669"/>
    <property type="project" value="InterPro"/>
</dbReference>
<feature type="binding site" evidence="9">
    <location>
        <position position="111"/>
    </location>
    <ligand>
        <name>Zn(2+)</name>
        <dbReference type="ChEBI" id="CHEBI:29105"/>
        <label>2</label>
    </ligand>
</feature>
<sequence length="121" mass="13088">MSAIGSLVFCTDCGNLLDSSTGNKNTILVCDCCGAENKDTASKTITTSTKAASFPSLLRQKRSDVQTVERSDMQNEATIAETCPVCGRQEVRYSAVQLRSADEGSTIFYTCDCGHKWNTNN</sequence>
<accession>A0A132B3K8</accession>
<dbReference type="AlphaFoldDB" id="A0A132B3K8"/>
<feature type="binding site" evidence="9">
    <location>
        <position position="10"/>
    </location>
    <ligand>
        <name>Zn(2+)</name>
        <dbReference type="ChEBI" id="CHEBI:29105"/>
        <label>1</label>
    </ligand>
</feature>
<dbReference type="PIRSF" id="PIRSF005586">
    <property type="entry name" value="RNApol_RpoM"/>
    <property type="match status" value="1"/>
</dbReference>
<dbReference type="SUPFAM" id="SSF57783">
    <property type="entry name" value="Zinc beta-ribbon"/>
    <property type="match status" value="1"/>
</dbReference>
<protein>
    <recommendedName>
        <fullName evidence="8">DNA-directed RNA polymerase subunit</fullName>
    </recommendedName>
</protein>
<evidence type="ECO:0000256" key="3">
    <source>
        <dbReference type="ARBA" id="ARBA00022723"/>
    </source>
</evidence>
<dbReference type="GO" id="GO:0003676">
    <property type="term" value="F:nucleic acid binding"/>
    <property type="evidence" value="ECO:0007669"/>
    <property type="project" value="InterPro"/>
</dbReference>
<comment type="subcellular location">
    <subcellularLocation>
        <location evidence="1">Nucleus</location>
        <location evidence="1">Nucleolus</location>
    </subcellularLocation>
</comment>
<dbReference type="Gene3D" id="2.20.25.10">
    <property type="match status" value="1"/>
</dbReference>
<evidence type="ECO:0000256" key="6">
    <source>
        <dbReference type="ARBA" id="ARBA00023163"/>
    </source>
</evidence>
<dbReference type="PROSITE" id="PS51133">
    <property type="entry name" value="ZF_TFIIS_2"/>
    <property type="match status" value="1"/>
</dbReference>
<dbReference type="InterPro" id="IPR019761">
    <property type="entry name" value="DNA-dir_RNA_pol-M_15_CS"/>
</dbReference>
<evidence type="ECO:0000259" key="12">
    <source>
        <dbReference type="PROSITE" id="PS51133"/>
    </source>
</evidence>
<evidence type="ECO:0000256" key="2">
    <source>
        <dbReference type="ARBA" id="ARBA00022478"/>
    </source>
</evidence>
<dbReference type="Proteomes" id="UP000070700">
    <property type="component" value="Unassembled WGS sequence"/>
</dbReference>
<keyword evidence="6 8" id="KW-0804">Transcription</keyword>
<evidence type="ECO:0000256" key="7">
    <source>
        <dbReference type="ARBA" id="ARBA00023242"/>
    </source>
</evidence>
<dbReference type="GO" id="GO:0006363">
    <property type="term" value="P:termination of RNA polymerase I transcription"/>
    <property type="evidence" value="ECO:0007669"/>
    <property type="project" value="TreeGrafter"/>
</dbReference>
<dbReference type="PANTHER" id="PTHR11239">
    <property type="entry name" value="DNA-DIRECTED RNA POLYMERASE"/>
    <property type="match status" value="1"/>
</dbReference>
<keyword evidence="7 8" id="KW-0539">Nucleus</keyword>
<evidence type="ECO:0000313" key="14">
    <source>
        <dbReference type="Proteomes" id="UP000070700"/>
    </source>
</evidence>
<evidence type="ECO:0000256" key="10">
    <source>
        <dbReference type="PIRSR" id="PIRSR005586-2"/>
    </source>
</evidence>
<comment type="function">
    <text evidence="8">DNA-dependent RNA polymerase catalyzes the transcription of DNA into RNA using the four ribonucleoside triphosphates as substrates.</text>
</comment>
<dbReference type="InterPro" id="IPR001529">
    <property type="entry name" value="Zn_ribbon_RPB9"/>
</dbReference>
<keyword evidence="3 9" id="KW-0479">Metal-binding</keyword>
<keyword evidence="2 8" id="KW-0240">DNA-directed RNA polymerase</keyword>
<dbReference type="FunCoup" id="A0A132B3K8">
    <property type="interactions" value="716"/>
</dbReference>
<dbReference type="STRING" id="149040.A0A132B3K8"/>
<reference evidence="13 14" key="1">
    <citation type="submission" date="2015-10" db="EMBL/GenBank/DDBJ databases">
        <title>Full genome of DAOMC 229536 Phialocephala scopiformis, a fungal endophyte of spruce producing the potent anti-insectan compound rugulosin.</title>
        <authorList>
            <consortium name="DOE Joint Genome Institute"/>
            <person name="Walker A.K."/>
            <person name="Frasz S.L."/>
            <person name="Seifert K.A."/>
            <person name="Miller J.D."/>
            <person name="Mondo S.J."/>
            <person name="Labutti K."/>
            <person name="Lipzen A."/>
            <person name="Dockter R."/>
            <person name="Kennedy M."/>
            <person name="Grigoriev I.V."/>
            <person name="Spatafora J.W."/>
        </authorList>
    </citation>
    <scope>NUCLEOTIDE SEQUENCE [LARGE SCALE GENOMIC DNA]</scope>
    <source>
        <strain evidence="13 14">CBS 120377</strain>
    </source>
</reference>
<dbReference type="InParanoid" id="A0A132B3K8"/>
<dbReference type="RefSeq" id="XP_018061343.1">
    <property type="nucleotide sequence ID" value="XM_018207080.1"/>
</dbReference>
<evidence type="ECO:0000256" key="11">
    <source>
        <dbReference type="RuleBase" id="RU003474"/>
    </source>
</evidence>
<dbReference type="KEGG" id="psco:LY89DRAFT_374777"/>
<dbReference type="GO" id="GO:0005736">
    <property type="term" value="C:RNA polymerase I complex"/>
    <property type="evidence" value="ECO:0007669"/>
    <property type="project" value="TreeGrafter"/>
</dbReference>
<dbReference type="EMBL" id="KQ947442">
    <property type="protein sequence ID" value="KUJ06988.1"/>
    <property type="molecule type" value="Genomic_DNA"/>
</dbReference>
<feature type="zinc finger region" description="C4-type" evidence="10">
    <location>
        <begin position="10"/>
        <end position="33"/>
    </location>
</feature>
<keyword evidence="4 10" id="KW-0863">Zinc-finger</keyword>
<name>A0A132B3K8_MOLSC</name>
<evidence type="ECO:0000256" key="8">
    <source>
        <dbReference type="PIRNR" id="PIRNR005586"/>
    </source>
</evidence>
<dbReference type="PROSITE" id="PS01030">
    <property type="entry name" value="RNA_POL_M_15KD"/>
    <property type="match status" value="1"/>
</dbReference>
<evidence type="ECO:0000256" key="4">
    <source>
        <dbReference type="ARBA" id="ARBA00022771"/>
    </source>
</evidence>
<feature type="binding site" evidence="9">
    <location>
        <position position="86"/>
    </location>
    <ligand>
        <name>Zn(2+)</name>
        <dbReference type="ChEBI" id="CHEBI:29105"/>
        <label>2</label>
    </ligand>
</feature>